<evidence type="ECO:0000259" key="1">
    <source>
        <dbReference type="SMART" id="SM00478"/>
    </source>
</evidence>
<dbReference type="SMART" id="SM00478">
    <property type="entry name" value="ENDO3c"/>
    <property type="match status" value="1"/>
</dbReference>
<gene>
    <name evidence="2" type="ORF">MUN82_13905</name>
</gene>
<keyword evidence="3" id="KW-1185">Reference proteome</keyword>
<evidence type="ECO:0000313" key="3">
    <source>
        <dbReference type="Proteomes" id="UP000829925"/>
    </source>
</evidence>
<dbReference type="Proteomes" id="UP000829925">
    <property type="component" value="Chromosome"/>
</dbReference>
<dbReference type="InterPro" id="IPR011257">
    <property type="entry name" value="DNA_glycosylase"/>
</dbReference>
<dbReference type="AlphaFoldDB" id="A0A8T9SW63"/>
<dbReference type="RefSeq" id="WP_245091343.1">
    <property type="nucleotide sequence ID" value="NZ_CP095053.1"/>
</dbReference>
<reference evidence="2 3" key="1">
    <citation type="submission" date="2022-04" db="EMBL/GenBank/DDBJ databases">
        <title>Hymenobacter sp. isolated from the air.</title>
        <authorList>
            <person name="Won M."/>
            <person name="Lee C.-M."/>
            <person name="Woen H.-Y."/>
            <person name="Kwon S.-W."/>
        </authorList>
    </citation>
    <scope>NUCLEOTIDE SEQUENCE [LARGE SCALE GENOMIC DNA]</scope>
    <source>
        <strain evidence="3">5413 J-13</strain>
    </source>
</reference>
<dbReference type="Pfam" id="PF00730">
    <property type="entry name" value="HhH-GPD"/>
    <property type="match status" value="1"/>
</dbReference>
<dbReference type="CDD" id="cd00056">
    <property type="entry name" value="ENDO3c"/>
    <property type="match status" value="1"/>
</dbReference>
<dbReference type="InterPro" id="IPR003265">
    <property type="entry name" value="HhH-GPD_domain"/>
</dbReference>
<dbReference type="SUPFAM" id="SSF48150">
    <property type="entry name" value="DNA-glycosylase"/>
    <property type="match status" value="1"/>
</dbReference>
<dbReference type="GO" id="GO:0006284">
    <property type="term" value="P:base-excision repair"/>
    <property type="evidence" value="ECO:0007669"/>
    <property type="project" value="InterPro"/>
</dbReference>
<dbReference type="InterPro" id="IPR023170">
    <property type="entry name" value="HhH_base_excis_C"/>
</dbReference>
<dbReference type="PANTHER" id="PTHR47203:SF1">
    <property type="entry name" value="HYPOTHETICAL BASE EXCISION DNA REPAIR PROTEIN (EUROFUNG)"/>
    <property type="match status" value="1"/>
</dbReference>
<dbReference type="PIRSF" id="PIRSF001435">
    <property type="entry name" value="Nth"/>
    <property type="match status" value="1"/>
</dbReference>
<dbReference type="Gene3D" id="1.10.1670.10">
    <property type="entry name" value="Helix-hairpin-Helix base-excision DNA repair enzymes (C-terminal)"/>
    <property type="match status" value="1"/>
</dbReference>
<proteinExistence type="predicted"/>
<organism evidence="2 3">
    <name type="scientific">Hymenobacter aerilatus</name>
    <dbReference type="NCBI Taxonomy" id="2932251"/>
    <lineage>
        <taxon>Bacteria</taxon>
        <taxon>Pseudomonadati</taxon>
        <taxon>Bacteroidota</taxon>
        <taxon>Cytophagia</taxon>
        <taxon>Cytophagales</taxon>
        <taxon>Hymenobacteraceae</taxon>
        <taxon>Hymenobacter</taxon>
    </lineage>
</organism>
<evidence type="ECO:0000313" key="2">
    <source>
        <dbReference type="EMBL" id="UOR04036.1"/>
    </source>
</evidence>
<dbReference type="EMBL" id="CP095053">
    <property type="protein sequence ID" value="UOR04036.1"/>
    <property type="molecule type" value="Genomic_DNA"/>
</dbReference>
<dbReference type="Gene3D" id="1.10.340.30">
    <property type="entry name" value="Hypothetical protein, domain 2"/>
    <property type="match status" value="1"/>
</dbReference>
<dbReference type="GO" id="GO:0003824">
    <property type="term" value="F:catalytic activity"/>
    <property type="evidence" value="ECO:0007669"/>
    <property type="project" value="InterPro"/>
</dbReference>
<dbReference type="KEGG" id="haei:MUN82_13905"/>
<accession>A0A8T9SW63</accession>
<protein>
    <submittedName>
        <fullName evidence="2">Fe-S cluster assembly protein HesB</fullName>
    </submittedName>
</protein>
<name>A0A8T9SW63_9BACT</name>
<sequence length="246" mass="27107">MKPSPTAPDSPTFEARQEKALLVHERLCAAYGAPFPFFSEKDPLSELISSLLSHRTKNQDSHRAYQQLRARFPTWDAVRDAPTAEVEAAINPCTWPEQKAPRLQAVLREVSTRCDGPCHLEFLADMPIPEARAWLEQLPGVGPKTSAAVLLFSTLHRPAMPVDSHHHRVAQRLDLIGPKVGEGPAHALLAALLPPDWTAQQVYDHHEALMFHGQKCCYYAAPACGRCVVLDQCPFGQARLGGVGSQ</sequence>
<feature type="domain" description="HhH-GPD" evidence="1">
    <location>
        <begin position="52"/>
        <end position="215"/>
    </location>
</feature>
<dbReference type="PANTHER" id="PTHR47203">
    <property type="match status" value="1"/>
</dbReference>